<dbReference type="Pfam" id="PF07714">
    <property type="entry name" value="PK_Tyr_Ser-Thr"/>
    <property type="match status" value="1"/>
</dbReference>
<evidence type="ECO:0000259" key="23">
    <source>
        <dbReference type="PROSITE" id="PS50011"/>
    </source>
</evidence>
<protein>
    <recommendedName>
        <fullName evidence="19">Receptor-like serine/threonine-protein kinase</fullName>
        <ecNumber evidence="19">2.7.11.1</ecNumber>
    </recommendedName>
</protein>
<evidence type="ECO:0000256" key="21">
    <source>
        <dbReference type="SAM" id="Phobius"/>
    </source>
</evidence>
<evidence type="ECO:0000256" key="10">
    <source>
        <dbReference type="ARBA" id="ARBA00022777"/>
    </source>
</evidence>
<keyword evidence="4 19" id="KW-0808">Transferase</keyword>
<evidence type="ECO:0000256" key="16">
    <source>
        <dbReference type="ARBA" id="ARBA00023180"/>
    </source>
</evidence>
<evidence type="ECO:0000256" key="22">
    <source>
        <dbReference type="SAM" id="SignalP"/>
    </source>
</evidence>
<dbReference type="InterPro" id="IPR036426">
    <property type="entry name" value="Bulb-type_lectin_dom_sf"/>
</dbReference>
<keyword evidence="14" id="KW-1015">Disulfide bond</keyword>
<dbReference type="SUPFAM" id="SSF56112">
    <property type="entry name" value="Protein kinase-like (PK-like)"/>
    <property type="match status" value="1"/>
</dbReference>
<dbReference type="EMBL" id="BAABME010000069">
    <property type="protein sequence ID" value="GAA0139221.1"/>
    <property type="molecule type" value="Genomic_DNA"/>
</dbReference>
<dbReference type="PANTHER" id="PTHR47974">
    <property type="entry name" value="OS07G0415500 PROTEIN"/>
    <property type="match status" value="1"/>
</dbReference>
<evidence type="ECO:0000256" key="4">
    <source>
        <dbReference type="ARBA" id="ARBA00022679"/>
    </source>
</evidence>
<dbReference type="FunFam" id="1.10.510.10:FF:000846">
    <property type="entry name" value="G-type lectin S-receptor-like serine/threonine-protein kinase SD3-1"/>
    <property type="match status" value="1"/>
</dbReference>
<evidence type="ECO:0000313" key="28">
    <source>
        <dbReference type="Proteomes" id="UP001454036"/>
    </source>
</evidence>
<dbReference type="InterPro" id="IPR001480">
    <property type="entry name" value="Bulb-type_lectin_dom"/>
</dbReference>
<dbReference type="PROSITE" id="PS50011">
    <property type="entry name" value="PROTEIN_KINASE_DOM"/>
    <property type="match status" value="1"/>
</dbReference>
<keyword evidence="11 19" id="KW-0067">ATP-binding</keyword>
<keyword evidence="8" id="KW-0677">Repeat</keyword>
<evidence type="ECO:0000259" key="26">
    <source>
        <dbReference type="PROSITE" id="PS50948"/>
    </source>
</evidence>
<feature type="domain" description="Protein kinase" evidence="23">
    <location>
        <begin position="484"/>
        <end position="759"/>
    </location>
</feature>
<keyword evidence="15" id="KW-0675">Receptor</keyword>
<comment type="similarity">
    <text evidence="19">Belongs to the protein kinase superfamily. Ser/Thr protein kinase family.</text>
</comment>
<keyword evidence="6 22" id="KW-0732">Signal</keyword>
<dbReference type="PIRSF" id="PIRSF000641">
    <property type="entry name" value="SRK"/>
    <property type="match status" value="1"/>
</dbReference>
<comment type="caution">
    <text evidence="27">The sequence shown here is derived from an EMBL/GenBank/DDBJ whole genome shotgun (WGS) entry which is preliminary data.</text>
</comment>
<evidence type="ECO:0000256" key="12">
    <source>
        <dbReference type="ARBA" id="ARBA00022989"/>
    </source>
</evidence>
<gene>
    <name evidence="27" type="ORF">LIER_00813</name>
</gene>
<dbReference type="Pfam" id="PF01453">
    <property type="entry name" value="B_lectin"/>
    <property type="match status" value="1"/>
</dbReference>
<feature type="domain" description="Bulb-type lectin" evidence="25">
    <location>
        <begin position="28"/>
        <end position="150"/>
    </location>
</feature>
<comment type="catalytic activity">
    <reaction evidence="17 19">
        <text>L-threonyl-[protein] + ATP = O-phospho-L-threonyl-[protein] + ADP + H(+)</text>
        <dbReference type="Rhea" id="RHEA:46608"/>
        <dbReference type="Rhea" id="RHEA-COMP:11060"/>
        <dbReference type="Rhea" id="RHEA-COMP:11605"/>
        <dbReference type="ChEBI" id="CHEBI:15378"/>
        <dbReference type="ChEBI" id="CHEBI:30013"/>
        <dbReference type="ChEBI" id="CHEBI:30616"/>
        <dbReference type="ChEBI" id="CHEBI:61977"/>
        <dbReference type="ChEBI" id="CHEBI:456216"/>
        <dbReference type="EC" id="2.7.11.1"/>
    </reaction>
</comment>
<dbReference type="Proteomes" id="UP001454036">
    <property type="component" value="Unassembled WGS sequence"/>
</dbReference>
<evidence type="ECO:0000256" key="18">
    <source>
        <dbReference type="ARBA" id="ARBA00048679"/>
    </source>
</evidence>
<keyword evidence="16" id="KW-0325">Glycoprotein</keyword>
<keyword evidence="28" id="KW-1185">Reference proteome</keyword>
<dbReference type="InterPro" id="IPR000719">
    <property type="entry name" value="Prot_kinase_dom"/>
</dbReference>
<dbReference type="GO" id="GO:0005886">
    <property type="term" value="C:plasma membrane"/>
    <property type="evidence" value="ECO:0007669"/>
    <property type="project" value="UniProtKB-SubCell"/>
</dbReference>
<keyword evidence="12 21" id="KW-1133">Transmembrane helix</keyword>
<comment type="caution">
    <text evidence="20">Lacks conserved residue(s) required for the propagation of feature annotation.</text>
</comment>
<evidence type="ECO:0000256" key="2">
    <source>
        <dbReference type="ARBA" id="ARBA00022475"/>
    </source>
</evidence>
<dbReference type="InterPro" id="IPR000742">
    <property type="entry name" value="EGF"/>
</dbReference>
<keyword evidence="3 19" id="KW-0723">Serine/threonine-protein kinase</keyword>
<dbReference type="FunFam" id="2.90.10.10:FF:000016">
    <property type="entry name" value="G-type lectin S-receptor-like serine/threonine-protein kinase"/>
    <property type="match status" value="1"/>
</dbReference>
<comment type="subcellular location">
    <subcellularLocation>
        <location evidence="1">Cell membrane</location>
        <topology evidence="1">Single-pass type I membrane protein</topology>
    </subcellularLocation>
</comment>
<name>A0AAV3NL56_LITER</name>
<dbReference type="Pfam" id="PF00954">
    <property type="entry name" value="S_locus_glycop"/>
    <property type="match status" value="1"/>
</dbReference>
<proteinExistence type="inferred from homology"/>
<dbReference type="GO" id="GO:0004674">
    <property type="term" value="F:protein serine/threonine kinase activity"/>
    <property type="evidence" value="ECO:0007669"/>
    <property type="project" value="UniProtKB-KW"/>
</dbReference>
<comment type="catalytic activity">
    <reaction evidence="18 19">
        <text>L-seryl-[protein] + ATP = O-phospho-L-seryl-[protein] + ADP + H(+)</text>
        <dbReference type="Rhea" id="RHEA:17989"/>
        <dbReference type="Rhea" id="RHEA-COMP:9863"/>
        <dbReference type="Rhea" id="RHEA-COMP:11604"/>
        <dbReference type="ChEBI" id="CHEBI:15378"/>
        <dbReference type="ChEBI" id="CHEBI:29999"/>
        <dbReference type="ChEBI" id="CHEBI:30616"/>
        <dbReference type="ChEBI" id="CHEBI:83421"/>
        <dbReference type="ChEBI" id="CHEBI:456216"/>
        <dbReference type="EC" id="2.7.11.1"/>
    </reaction>
</comment>
<dbReference type="SMART" id="SM00108">
    <property type="entry name" value="B_lectin"/>
    <property type="match status" value="1"/>
</dbReference>
<keyword evidence="9 19" id="KW-0547">Nucleotide-binding</keyword>
<evidence type="ECO:0000256" key="5">
    <source>
        <dbReference type="ARBA" id="ARBA00022692"/>
    </source>
</evidence>
<feature type="domain" description="Bulb-type lectin" evidence="25">
    <location>
        <begin position="153"/>
        <end position="272"/>
    </location>
</feature>
<evidence type="ECO:0000256" key="20">
    <source>
        <dbReference type="PROSITE-ProRule" id="PRU00076"/>
    </source>
</evidence>
<dbReference type="InterPro" id="IPR024171">
    <property type="entry name" value="SRK-like_kinase"/>
</dbReference>
<sequence>MTEGNIYLSACFMLFMSLELICSANASVIRLDSKLSMGENNSWVSSTGNFAIGFFRRGSRYSVGIRFNSVLIPESSQEVIWVAGCDTQVSSDSHFELTENGELVLYDSGSGQIAWASNTSNASVTSAMLRDDGNLVLINTNENVVWQTCDTPCDTLLPGQNLSASMTLRPYESDSLSSYYSLYMNMSGELQLRWETSVIYWSKGKASRPFSHAMLSSNGIFEVFDQRSRSVWSAYGADHGDTDIMFRFLRLDSDGNLRLYSWLDASKSWRTAWEAVGNQCEVFATCSLQGICIFNASGSHICRCPFSSIGQPPSKCLLPYQQTCRSGSFMILQEHTMLYGIYPPDETIIHTNLKNCRSLCQEDPHCTAASFMNDGTTECRLKKTQYFSGWSDASLKVLSFIKTCSDPMATLPPKSSSSVQQRSPKSESMCVACIVGAAAGTFFFFFLAQLGIGLLMWKRKKHLKKQAFDTYTIPYYKGCVVLSYSEIRDMTKNFKHQIGLKMHRGLLHDNKPVAVKTLDASTEEKIFRSRVSKLGSIYHKNLVKLDGYCCDADNRFIVYEFLKNGCLRKCLEDPKMSKKLTWEKRMHICATVARAISYLHTECREFVSHGNLKCENVVLDHNLEAKVSEFGLKSVAGDTSEIEETAEVDVHDFGKLLMEVISGRTYDHGLGEWAYGKLMGAETNSIPDARMDNGVNTDELNRALRIAFWCLQEDARMQPSMGEVVQVLEGVLIVDAPPYPFGKRHQPLPEESPEPSPEV</sequence>
<evidence type="ECO:0000256" key="14">
    <source>
        <dbReference type="ARBA" id="ARBA00023157"/>
    </source>
</evidence>
<dbReference type="Pfam" id="PF00024">
    <property type="entry name" value="PAN_1"/>
    <property type="match status" value="1"/>
</dbReference>
<dbReference type="SMART" id="SM00473">
    <property type="entry name" value="PAN_AP"/>
    <property type="match status" value="1"/>
</dbReference>
<feature type="signal peptide" evidence="22">
    <location>
        <begin position="1"/>
        <end position="26"/>
    </location>
</feature>
<evidence type="ECO:0000256" key="15">
    <source>
        <dbReference type="ARBA" id="ARBA00023170"/>
    </source>
</evidence>
<evidence type="ECO:0000259" key="25">
    <source>
        <dbReference type="PROSITE" id="PS50927"/>
    </source>
</evidence>
<evidence type="ECO:0000256" key="17">
    <source>
        <dbReference type="ARBA" id="ARBA00047899"/>
    </source>
</evidence>
<dbReference type="GO" id="GO:0048544">
    <property type="term" value="P:recognition of pollen"/>
    <property type="evidence" value="ECO:0007669"/>
    <property type="project" value="InterPro"/>
</dbReference>
<dbReference type="Gene3D" id="2.90.10.10">
    <property type="entry name" value="Bulb-type lectin domain"/>
    <property type="match status" value="2"/>
</dbReference>
<keyword evidence="13 21" id="KW-0472">Membrane</keyword>
<dbReference type="GO" id="GO:0030246">
    <property type="term" value="F:carbohydrate binding"/>
    <property type="evidence" value="ECO:0007669"/>
    <property type="project" value="UniProtKB-KW"/>
</dbReference>
<evidence type="ECO:0000256" key="6">
    <source>
        <dbReference type="ARBA" id="ARBA00022729"/>
    </source>
</evidence>
<feature type="domain" description="EGF-like" evidence="24">
    <location>
        <begin position="276"/>
        <end position="317"/>
    </location>
</feature>
<accession>A0AAV3NL56</accession>
<dbReference type="SUPFAM" id="SSF51110">
    <property type="entry name" value="alpha-D-mannose-specific plant lectins"/>
    <property type="match status" value="2"/>
</dbReference>
<dbReference type="PROSITE" id="PS50026">
    <property type="entry name" value="EGF_3"/>
    <property type="match status" value="1"/>
</dbReference>
<feature type="domain" description="Apple" evidence="26">
    <location>
        <begin position="324"/>
        <end position="404"/>
    </location>
</feature>
<organism evidence="27 28">
    <name type="scientific">Lithospermum erythrorhizon</name>
    <name type="common">Purple gromwell</name>
    <name type="synonym">Lithospermum officinale var. erythrorhizon</name>
    <dbReference type="NCBI Taxonomy" id="34254"/>
    <lineage>
        <taxon>Eukaryota</taxon>
        <taxon>Viridiplantae</taxon>
        <taxon>Streptophyta</taxon>
        <taxon>Embryophyta</taxon>
        <taxon>Tracheophyta</taxon>
        <taxon>Spermatophyta</taxon>
        <taxon>Magnoliopsida</taxon>
        <taxon>eudicotyledons</taxon>
        <taxon>Gunneridae</taxon>
        <taxon>Pentapetalae</taxon>
        <taxon>asterids</taxon>
        <taxon>lamiids</taxon>
        <taxon>Boraginales</taxon>
        <taxon>Boraginaceae</taxon>
        <taxon>Boraginoideae</taxon>
        <taxon>Lithospermeae</taxon>
        <taxon>Lithospermum</taxon>
    </lineage>
</organism>
<evidence type="ECO:0000259" key="24">
    <source>
        <dbReference type="PROSITE" id="PS50026"/>
    </source>
</evidence>
<dbReference type="GO" id="GO:0005524">
    <property type="term" value="F:ATP binding"/>
    <property type="evidence" value="ECO:0007669"/>
    <property type="project" value="UniProtKB-KW"/>
</dbReference>
<evidence type="ECO:0000313" key="27">
    <source>
        <dbReference type="EMBL" id="GAA0139221.1"/>
    </source>
</evidence>
<keyword evidence="2" id="KW-1003">Cell membrane</keyword>
<keyword evidence="10 19" id="KW-0418">Kinase</keyword>
<dbReference type="Gene3D" id="3.50.4.10">
    <property type="entry name" value="Hepatocyte Growth Factor"/>
    <property type="match status" value="1"/>
</dbReference>
<reference evidence="27 28" key="1">
    <citation type="submission" date="2024-01" db="EMBL/GenBank/DDBJ databases">
        <title>The complete chloroplast genome sequence of Lithospermum erythrorhizon: insights into the phylogenetic relationship among Boraginaceae species and the maternal lineages of purple gromwells.</title>
        <authorList>
            <person name="Okada T."/>
            <person name="Watanabe K."/>
        </authorList>
    </citation>
    <scope>NUCLEOTIDE SEQUENCE [LARGE SCALE GENOMIC DNA]</scope>
</reference>
<dbReference type="AlphaFoldDB" id="A0AAV3NL56"/>
<feature type="transmembrane region" description="Helical" evidence="21">
    <location>
        <begin position="434"/>
        <end position="457"/>
    </location>
</feature>
<dbReference type="InterPro" id="IPR003609">
    <property type="entry name" value="Pan_app"/>
</dbReference>
<evidence type="ECO:0000256" key="9">
    <source>
        <dbReference type="ARBA" id="ARBA00022741"/>
    </source>
</evidence>
<keyword evidence="20" id="KW-0245">EGF-like domain</keyword>
<keyword evidence="5 21" id="KW-0812">Transmembrane</keyword>
<keyword evidence="7" id="KW-0430">Lectin</keyword>
<dbReference type="InterPro" id="IPR001245">
    <property type="entry name" value="Ser-Thr/Tyr_kinase_cat_dom"/>
</dbReference>
<dbReference type="Gene3D" id="3.30.200.20">
    <property type="entry name" value="Phosphorylase Kinase, domain 1"/>
    <property type="match status" value="1"/>
</dbReference>
<evidence type="ECO:0000256" key="8">
    <source>
        <dbReference type="ARBA" id="ARBA00022737"/>
    </source>
</evidence>
<dbReference type="CDD" id="cd00028">
    <property type="entry name" value="B_lectin"/>
    <property type="match status" value="1"/>
</dbReference>
<evidence type="ECO:0000256" key="13">
    <source>
        <dbReference type="ARBA" id="ARBA00023136"/>
    </source>
</evidence>
<evidence type="ECO:0000256" key="3">
    <source>
        <dbReference type="ARBA" id="ARBA00022527"/>
    </source>
</evidence>
<dbReference type="PROSITE" id="PS50948">
    <property type="entry name" value="PAN"/>
    <property type="match status" value="1"/>
</dbReference>
<feature type="chain" id="PRO_5044022349" description="Receptor-like serine/threonine-protein kinase" evidence="22">
    <location>
        <begin position="27"/>
        <end position="759"/>
    </location>
</feature>
<evidence type="ECO:0000256" key="1">
    <source>
        <dbReference type="ARBA" id="ARBA00004251"/>
    </source>
</evidence>
<evidence type="ECO:0000256" key="7">
    <source>
        <dbReference type="ARBA" id="ARBA00022734"/>
    </source>
</evidence>
<dbReference type="EC" id="2.7.11.1" evidence="19"/>
<dbReference type="InterPro" id="IPR000858">
    <property type="entry name" value="S_locus_glycoprot_dom"/>
</dbReference>
<dbReference type="PROSITE" id="PS50927">
    <property type="entry name" value="BULB_LECTIN"/>
    <property type="match status" value="2"/>
</dbReference>
<dbReference type="InterPro" id="IPR011009">
    <property type="entry name" value="Kinase-like_dom_sf"/>
</dbReference>
<evidence type="ECO:0000256" key="19">
    <source>
        <dbReference type="PIRNR" id="PIRNR000641"/>
    </source>
</evidence>
<dbReference type="Gene3D" id="1.10.510.10">
    <property type="entry name" value="Transferase(Phosphotransferase) domain 1"/>
    <property type="match status" value="2"/>
</dbReference>
<evidence type="ECO:0000256" key="11">
    <source>
        <dbReference type="ARBA" id="ARBA00022840"/>
    </source>
</evidence>
<dbReference type="PANTHER" id="PTHR47974:SF13">
    <property type="entry name" value="G-TYPE LECTIN S-RECEPTOR-LIKE SERINE_THREONINE-PROTEIN KINASE SD3-1"/>
    <property type="match status" value="1"/>
</dbReference>